<evidence type="ECO:0000256" key="7">
    <source>
        <dbReference type="RuleBase" id="RU003869"/>
    </source>
</evidence>
<dbReference type="GO" id="GO:0019843">
    <property type="term" value="F:rRNA binding"/>
    <property type="evidence" value="ECO:0007669"/>
    <property type="project" value="UniProtKB-UniRule"/>
</dbReference>
<dbReference type="HAMAP" id="MF_01365_B">
    <property type="entry name" value="Ribosomal_uL6_B"/>
    <property type="match status" value="1"/>
</dbReference>
<evidence type="ECO:0000313" key="10">
    <source>
        <dbReference type="EMBL" id="ASS37149.1"/>
    </source>
</evidence>
<dbReference type="PROSITE" id="PS00525">
    <property type="entry name" value="RIBOSOMAL_L6_1"/>
    <property type="match status" value="1"/>
</dbReference>
<protein>
    <recommendedName>
        <fullName evidence="6">Large ribosomal subunit protein uL6</fullName>
    </recommendedName>
</protein>
<organism evidence="10 11">
    <name type="scientific">Mogibacterium pumilum</name>
    <dbReference type="NCBI Taxonomy" id="86332"/>
    <lineage>
        <taxon>Bacteria</taxon>
        <taxon>Bacillati</taxon>
        <taxon>Bacillota</taxon>
        <taxon>Clostridia</taxon>
        <taxon>Peptostreptococcales</taxon>
        <taxon>Anaerovoracaceae</taxon>
        <taxon>Mogibacterium</taxon>
    </lineage>
</organism>
<keyword evidence="4 6" id="KW-0689">Ribosomal protein</keyword>
<dbReference type="RefSeq" id="WP_094233366.1">
    <property type="nucleotide sequence ID" value="NZ_CP016199.1"/>
</dbReference>
<evidence type="ECO:0000256" key="6">
    <source>
        <dbReference type="HAMAP-Rule" id="MF_01365"/>
    </source>
</evidence>
<evidence type="ECO:0000259" key="9">
    <source>
        <dbReference type="Pfam" id="PF00347"/>
    </source>
</evidence>
<sequence length="181" mass="19542">MSRIGVRPITIPTGVEVTVEENNVIKVKGPKGELCQPIDANLTVEIEENVLTVKRPNDSKQNRAQHGLGRTLINNMVEGVSKGYEIKMTVNGVGYTVAKQGDTLVMKLGFSHPVEMKDPAGITTETPDATTILVKGCDKAEVGNYAANIRAWRKPEPYKGKGIIYDGEVVHKKEGKSGASA</sequence>
<dbReference type="SUPFAM" id="SSF56053">
    <property type="entry name" value="Ribosomal protein L6"/>
    <property type="match status" value="2"/>
</dbReference>
<dbReference type="InterPro" id="IPR019906">
    <property type="entry name" value="Ribosomal_uL6_bac-type"/>
</dbReference>
<keyword evidence="5 6" id="KW-0687">Ribonucleoprotein</keyword>
<reference evidence="11" key="1">
    <citation type="submission" date="2016-05" db="EMBL/GenBank/DDBJ databases">
        <authorList>
            <person name="Holder M.E."/>
            <person name="Ajami N.J."/>
            <person name="Petrosino J.F."/>
        </authorList>
    </citation>
    <scope>NUCLEOTIDE SEQUENCE [LARGE SCALE GENOMIC DNA]</scope>
    <source>
        <strain evidence="11">ATCC 700696</strain>
    </source>
</reference>
<evidence type="ECO:0000256" key="3">
    <source>
        <dbReference type="ARBA" id="ARBA00022884"/>
    </source>
</evidence>
<evidence type="ECO:0000313" key="11">
    <source>
        <dbReference type="Proteomes" id="UP000214689"/>
    </source>
</evidence>
<dbReference type="NCBIfam" id="TIGR03654">
    <property type="entry name" value="L6_bact"/>
    <property type="match status" value="1"/>
</dbReference>
<dbReference type="PANTHER" id="PTHR11655:SF14">
    <property type="entry name" value="LARGE RIBOSOMAL SUBUNIT PROTEIN UL6M"/>
    <property type="match status" value="1"/>
</dbReference>
<dbReference type="Gene3D" id="3.90.930.12">
    <property type="entry name" value="Ribosomal protein L6, alpha-beta domain"/>
    <property type="match status" value="2"/>
</dbReference>
<feature type="domain" description="Large ribosomal subunit protein uL6 alpha-beta" evidence="9">
    <location>
        <begin position="92"/>
        <end position="165"/>
    </location>
</feature>
<comment type="similarity">
    <text evidence="1 6 7">Belongs to the universal ribosomal protein uL6 family.</text>
</comment>
<dbReference type="Pfam" id="PF00347">
    <property type="entry name" value="Ribosomal_L6"/>
    <property type="match status" value="2"/>
</dbReference>
<evidence type="ECO:0000256" key="2">
    <source>
        <dbReference type="ARBA" id="ARBA00022730"/>
    </source>
</evidence>
<keyword evidence="2 6" id="KW-0699">rRNA-binding</keyword>
<gene>
    <name evidence="6" type="primary">rplF</name>
    <name evidence="10" type="ORF">AXF17_00770</name>
</gene>
<dbReference type="FunFam" id="3.90.930.12:FF:000001">
    <property type="entry name" value="50S ribosomal protein L6"/>
    <property type="match status" value="1"/>
</dbReference>
<dbReference type="InterPro" id="IPR020040">
    <property type="entry name" value="Ribosomal_uL6_a/b-dom"/>
</dbReference>
<comment type="subunit">
    <text evidence="6">Part of the 50S ribosomal subunit.</text>
</comment>
<accession>A0A223AQB7</accession>
<dbReference type="PRINTS" id="PR00059">
    <property type="entry name" value="RIBOSOMALL6"/>
</dbReference>
<dbReference type="PANTHER" id="PTHR11655">
    <property type="entry name" value="60S/50S RIBOSOMAL PROTEIN L6/L9"/>
    <property type="match status" value="1"/>
</dbReference>
<dbReference type="InterPro" id="IPR036789">
    <property type="entry name" value="Ribosomal_uL6-like_a/b-dom_sf"/>
</dbReference>
<dbReference type="EMBL" id="CP016199">
    <property type="protein sequence ID" value="ASS37149.1"/>
    <property type="molecule type" value="Genomic_DNA"/>
</dbReference>
<comment type="function">
    <text evidence="6 8">This protein binds to the 23S rRNA, and is important in its secondary structure. It is located near the subunit interface in the base of the L7/L12 stalk, and near the tRNA binding site of the peptidyltransferase center.</text>
</comment>
<dbReference type="GO" id="GO:0022625">
    <property type="term" value="C:cytosolic large ribosomal subunit"/>
    <property type="evidence" value="ECO:0007669"/>
    <property type="project" value="UniProtKB-UniRule"/>
</dbReference>
<evidence type="ECO:0000256" key="4">
    <source>
        <dbReference type="ARBA" id="ARBA00022980"/>
    </source>
</evidence>
<evidence type="ECO:0000256" key="8">
    <source>
        <dbReference type="RuleBase" id="RU003870"/>
    </source>
</evidence>
<keyword evidence="11" id="KW-1185">Reference proteome</keyword>
<proteinExistence type="inferred from homology"/>
<dbReference type="PIRSF" id="PIRSF002162">
    <property type="entry name" value="Ribosomal_L6"/>
    <property type="match status" value="1"/>
</dbReference>
<dbReference type="GO" id="GO:0003735">
    <property type="term" value="F:structural constituent of ribosome"/>
    <property type="evidence" value="ECO:0007669"/>
    <property type="project" value="UniProtKB-UniRule"/>
</dbReference>
<evidence type="ECO:0000256" key="5">
    <source>
        <dbReference type="ARBA" id="ARBA00023274"/>
    </source>
</evidence>
<dbReference type="FunFam" id="3.90.930.12:FF:000002">
    <property type="entry name" value="50S ribosomal protein L6"/>
    <property type="match status" value="1"/>
</dbReference>
<evidence type="ECO:0000256" key="1">
    <source>
        <dbReference type="ARBA" id="ARBA00009356"/>
    </source>
</evidence>
<name>A0A223AQB7_9FIRM</name>
<dbReference type="OrthoDB" id="9805007at2"/>
<keyword evidence="3 6" id="KW-0694">RNA-binding</keyword>
<dbReference type="GO" id="GO:0002181">
    <property type="term" value="P:cytoplasmic translation"/>
    <property type="evidence" value="ECO:0007669"/>
    <property type="project" value="TreeGrafter"/>
</dbReference>
<dbReference type="InterPro" id="IPR002358">
    <property type="entry name" value="Ribosomal_uL6_CS"/>
</dbReference>
<feature type="domain" description="Large ribosomal subunit protein uL6 alpha-beta" evidence="9">
    <location>
        <begin position="11"/>
        <end position="83"/>
    </location>
</feature>
<dbReference type="Proteomes" id="UP000214689">
    <property type="component" value="Chromosome"/>
</dbReference>
<dbReference type="InterPro" id="IPR000702">
    <property type="entry name" value="Ribosomal_uL6-like"/>
</dbReference>
<dbReference type="AlphaFoldDB" id="A0A223AQB7"/>